<dbReference type="GO" id="GO:0005524">
    <property type="term" value="F:ATP binding"/>
    <property type="evidence" value="ECO:0007669"/>
    <property type="project" value="UniProtKB-UniRule"/>
</dbReference>
<dbReference type="Gene3D" id="1.10.3170.10">
    <property type="entry name" value="Recbcd, chain B, domain 2"/>
    <property type="match status" value="1"/>
</dbReference>
<dbReference type="PANTHER" id="PTHR11070:SF23">
    <property type="entry name" value="RECBCD ENZYME SUBUNIT RECB"/>
    <property type="match status" value="1"/>
</dbReference>
<dbReference type="Gene3D" id="1.10.486.10">
    <property type="entry name" value="PCRA, domain 4"/>
    <property type="match status" value="1"/>
</dbReference>
<dbReference type="Proteomes" id="UP000006365">
    <property type="component" value="Chromosome"/>
</dbReference>
<evidence type="ECO:0000256" key="15">
    <source>
        <dbReference type="ARBA" id="ARBA00048988"/>
    </source>
</evidence>
<dbReference type="CDD" id="cd22352">
    <property type="entry name" value="RecB_C-like"/>
    <property type="match status" value="1"/>
</dbReference>
<dbReference type="GO" id="GO:0003677">
    <property type="term" value="F:DNA binding"/>
    <property type="evidence" value="ECO:0007669"/>
    <property type="project" value="UniProtKB-KW"/>
</dbReference>
<dbReference type="InterPro" id="IPR014017">
    <property type="entry name" value="DNA_helicase_UvrD-like_C"/>
</dbReference>
<evidence type="ECO:0000259" key="19">
    <source>
        <dbReference type="PROSITE" id="PS51217"/>
    </source>
</evidence>
<evidence type="ECO:0000256" key="2">
    <source>
        <dbReference type="ARBA" id="ARBA00022723"/>
    </source>
</evidence>
<dbReference type="GO" id="GO:0000725">
    <property type="term" value="P:recombinational repair"/>
    <property type="evidence" value="ECO:0007669"/>
    <property type="project" value="TreeGrafter"/>
</dbReference>
<evidence type="ECO:0000256" key="3">
    <source>
        <dbReference type="ARBA" id="ARBA00022741"/>
    </source>
</evidence>
<dbReference type="Pfam" id="PF12705">
    <property type="entry name" value="PDDEXK_1"/>
    <property type="match status" value="1"/>
</dbReference>
<feature type="domain" description="UvrD-like helicase C-terminal" evidence="19">
    <location>
        <begin position="494"/>
        <end position="749"/>
    </location>
</feature>
<dbReference type="InterPro" id="IPR027417">
    <property type="entry name" value="P-loop_NTPase"/>
</dbReference>
<keyword evidence="21" id="KW-1185">Reference proteome</keyword>
<protein>
    <recommendedName>
        <fullName evidence="14">DNA 3'-5' helicase</fullName>
        <ecNumber evidence="14">5.6.2.4</ecNumber>
    </recommendedName>
</protein>
<dbReference type="SUPFAM" id="SSF52980">
    <property type="entry name" value="Restriction endonuclease-like"/>
    <property type="match status" value="1"/>
</dbReference>
<dbReference type="Pfam" id="PF00580">
    <property type="entry name" value="UvrD-helicase"/>
    <property type="match status" value="1"/>
</dbReference>
<dbReference type="HAMAP" id="MF_01485">
    <property type="entry name" value="RecB"/>
    <property type="match status" value="1"/>
</dbReference>
<keyword evidence="1" id="KW-0540">Nuclease</keyword>
<keyword evidence="6 16" id="KW-0347">Helicase</keyword>
<keyword evidence="3 16" id="KW-0547">Nucleotide-binding</keyword>
<keyword evidence="8 16" id="KW-0067">ATP-binding</keyword>
<feature type="compositionally biased region" description="Low complexity" evidence="17">
    <location>
        <begin position="925"/>
        <end position="934"/>
    </location>
</feature>
<keyword evidence="11" id="KW-0234">DNA repair</keyword>
<name>A0A7U3YNZ6_DESPD</name>
<dbReference type="PROSITE" id="PS51217">
    <property type="entry name" value="UVRD_HELICASE_CTER"/>
    <property type="match status" value="1"/>
</dbReference>
<sequence>MRPLDPLTLPLDGRRLLEASAGTGKTYTLALLFVRLLLERGLAIDQILVVTFTRAATAELRDRIRTRLREALDVLHGRRDADPLLLRLLTALPAARSRQRLEDALVRMDEAAIHTIHGFCQRILRDHAFESSLPFDLELRESEAALVQEVLEDFWRTHLYPASEEEAAWALATWGGPAGLLKGLGKALTALRCDLIPQVEDAEVASLAARARDVFAQVREAWERQRAQVACLLEQDSSLLRNQNAYRHDQVTGLLAAMDGLAAGPVMPYLLPRIVARMAASVMATLVKKKSAGPPEHPFFALFDTFVQDHGRFLRCRTIQVLTTARTFVHQERSRRKRAQGWLAFDDLLTRLAEALEQPGSGGQLADRVAARYPAALVDEFQDTDPVQYQVFSRIYRQERPAGTALFLIGDPKQAIYSFRGADIFTYIRARRETVPENRYTMGTNYRSTPAMVGAVNALFGCRRDAFVFTEDIDFQPVQAATEARAEPLLLDGEPAPPLIGLLLDSERLKSTRSTTISKDKALRAAVTVCSNTIVGLLDQARLGQATIGGQALQTSDIAILVRSHREAEAMQAGLRRRGVNSLASSQASVFASEEARQLALVLAALVDPGDPARIRTSLATDLFGCNAGQLHALNSDERAWEIRLADVHRYRQLWQEQGIMPMLQQLLAQEAVTRRLSARVGGERSLTNFLHLAELLQQSPAGRHGMAALLRWFRQQIDHPDNTAADQLIRLENDEQLIRIVTIHRAKGLEFPVVFLPFPWAGRGLDADQPLSFHERDSLGLTLDLGTGQEEHQRWAEQEQLAEELRLLYVAVTRAKSCCLFCWGRVNGLERSGLAYLLHRARCPESDAQLCQELEQLGGAQPLVGLRPFPERFGHHRFQSDIDLPMPQPRLFRGRVVPGWTITSYSRLASGSDAALETDRDEPAMAPSEEAASGCSPFTFPRGAASGTCLHTLLQRLECNHPVEGQQQLVAEVLEQGGIEARWQATAVRWLDAVLAVELPGACSLNQVPVRDRINELGFLFPLEKVDLRRFNRLLDGAGLRPLTTPVTSLQGLMKGFIDLVFRFQGRYWIVDYKSNHLGPSLAHYTPEALAECMDSHQYHLQALVYTLALHRFLDARIADYRYEQHVGGVYYLFLRAMDPAHPPGSGVHAFRPDAALIEALDDCCRGGAGR</sequence>
<evidence type="ECO:0000256" key="11">
    <source>
        <dbReference type="ARBA" id="ARBA00023204"/>
    </source>
</evidence>
<proteinExistence type="inferred from homology"/>
<dbReference type="InterPro" id="IPR011604">
    <property type="entry name" value="PDDEXK-like_dom_sf"/>
</dbReference>
<evidence type="ECO:0000256" key="1">
    <source>
        <dbReference type="ARBA" id="ARBA00022722"/>
    </source>
</evidence>
<dbReference type="Gene3D" id="3.90.320.10">
    <property type="match status" value="1"/>
</dbReference>
<comment type="catalytic activity">
    <reaction evidence="15">
        <text>ATP + H2O = ADP + phosphate + H(+)</text>
        <dbReference type="Rhea" id="RHEA:13065"/>
        <dbReference type="ChEBI" id="CHEBI:15377"/>
        <dbReference type="ChEBI" id="CHEBI:15378"/>
        <dbReference type="ChEBI" id="CHEBI:30616"/>
        <dbReference type="ChEBI" id="CHEBI:43474"/>
        <dbReference type="ChEBI" id="CHEBI:456216"/>
        <dbReference type="EC" id="5.6.2.4"/>
    </reaction>
</comment>
<dbReference type="GO" id="GO:0043138">
    <property type="term" value="F:3'-5' DNA helicase activity"/>
    <property type="evidence" value="ECO:0007669"/>
    <property type="project" value="UniProtKB-EC"/>
</dbReference>
<reference evidence="20 21" key="1">
    <citation type="journal article" date="2011" name="Stand. Genomic Sci.">
        <title>Complete genome sequence of Desulfobulbus propionicus type strain (1pr3).</title>
        <authorList>
            <person name="Pagani I."/>
            <person name="Lapidus A."/>
            <person name="Nolan M."/>
            <person name="Lucas S."/>
            <person name="Hammon N."/>
            <person name="Deshpande S."/>
            <person name="Cheng J.F."/>
            <person name="Chertkov O."/>
            <person name="Davenport K."/>
            <person name="Tapia R."/>
            <person name="Han C."/>
            <person name="Goodwin L."/>
            <person name="Pitluck S."/>
            <person name="Liolios K."/>
            <person name="Mavromatis K."/>
            <person name="Ivanova N."/>
            <person name="Mikhailova N."/>
            <person name="Pati A."/>
            <person name="Chen A."/>
            <person name="Palaniappan K."/>
            <person name="Land M."/>
            <person name="Hauser L."/>
            <person name="Chang Y.J."/>
            <person name="Jeffries C.D."/>
            <person name="Detter J.C."/>
            <person name="Brambilla E."/>
            <person name="Kannan K.P."/>
            <person name="Djao O.D."/>
            <person name="Rohde M."/>
            <person name="Pukall R."/>
            <person name="Spring S."/>
            <person name="Goker M."/>
            <person name="Sikorski J."/>
            <person name="Woyke T."/>
            <person name="Bristow J."/>
            <person name="Eisen J.A."/>
            <person name="Markowitz V."/>
            <person name="Hugenholtz P."/>
            <person name="Kyrpides N.C."/>
            <person name="Klenk H.P."/>
        </authorList>
    </citation>
    <scope>NUCLEOTIDE SEQUENCE [LARGE SCALE GENOMIC DNA]</scope>
    <source>
        <strain evidence="21">ATCC 33891 / DSM 2032 / 1pr3</strain>
    </source>
</reference>
<feature type="domain" description="UvrD-like helicase ATP-binding" evidence="18">
    <location>
        <begin position="1"/>
        <end position="449"/>
    </location>
</feature>
<dbReference type="NCBIfam" id="TIGR00609">
    <property type="entry name" value="recB"/>
    <property type="match status" value="1"/>
</dbReference>
<evidence type="ECO:0000256" key="4">
    <source>
        <dbReference type="ARBA" id="ARBA00022763"/>
    </source>
</evidence>
<dbReference type="EC" id="5.6.2.4" evidence="14"/>
<evidence type="ECO:0000313" key="20">
    <source>
        <dbReference type="EMBL" id="ADW18876.1"/>
    </source>
</evidence>
<keyword evidence="12" id="KW-0413">Isomerase</keyword>
<dbReference type="Pfam" id="PF13361">
    <property type="entry name" value="UvrD_C"/>
    <property type="match status" value="1"/>
</dbReference>
<dbReference type="InterPro" id="IPR038726">
    <property type="entry name" value="PDDEXK_AddAB-type"/>
</dbReference>
<dbReference type="EMBL" id="CP002364">
    <property type="protein sequence ID" value="ADW18876.1"/>
    <property type="molecule type" value="Genomic_DNA"/>
</dbReference>
<gene>
    <name evidence="20" type="ordered locus">Despr_2741</name>
</gene>
<evidence type="ECO:0000256" key="12">
    <source>
        <dbReference type="ARBA" id="ARBA00023235"/>
    </source>
</evidence>
<dbReference type="GO" id="GO:0046872">
    <property type="term" value="F:metal ion binding"/>
    <property type="evidence" value="ECO:0007669"/>
    <property type="project" value="UniProtKB-KW"/>
</dbReference>
<keyword evidence="9" id="KW-0460">Magnesium</keyword>
<dbReference type="InterPro" id="IPR011335">
    <property type="entry name" value="Restrct_endonuc-II-like"/>
</dbReference>
<accession>A0A7U3YNZ6</accession>
<evidence type="ECO:0000256" key="5">
    <source>
        <dbReference type="ARBA" id="ARBA00022801"/>
    </source>
</evidence>
<dbReference type="KEGG" id="dpr:Despr_2741"/>
<evidence type="ECO:0000313" key="21">
    <source>
        <dbReference type="Proteomes" id="UP000006365"/>
    </source>
</evidence>
<evidence type="ECO:0000256" key="8">
    <source>
        <dbReference type="ARBA" id="ARBA00022840"/>
    </source>
</evidence>
<dbReference type="AlphaFoldDB" id="A0A7U3YNZ6"/>
<dbReference type="InterPro" id="IPR004586">
    <property type="entry name" value="RecB"/>
</dbReference>
<keyword evidence="7" id="KW-0269">Exonuclease</keyword>
<comment type="catalytic activity">
    <reaction evidence="13">
        <text>Couples ATP hydrolysis with the unwinding of duplex DNA by translocating in the 3'-5' direction.</text>
        <dbReference type="EC" id="5.6.2.4"/>
    </reaction>
</comment>
<evidence type="ECO:0000259" key="18">
    <source>
        <dbReference type="PROSITE" id="PS51198"/>
    </source>
</evidence>
<evidence type="ECO:0000256" key="13">
    <source>
        <dbReference type="ARBA" id="ARBA00034617"/>
    </source>
</evidence>
<dbReference type="GO" id="GO:0008854">
    <property type="term" value="F:exodeoxyribonuclease V activity"/>
    <property type="evidence" value="ECO:0007669"/>
    <property type="project" value="InterPro"/>
</dbReference>
<evidence type="ECO:0000256" key="7">
    <source>
        <dbReference type="ARBA" id="ARBA00022839"/>
    </source>
</evidence>
<dbReference type="GO" id="GO:0005829">
    <property type="term" value="C:cytosol"/>
    <property type="evidence" value="ECO:0007669"/>
    <property type="project" value="TreeGrafter"/>
</dbReference>
<evidence type="ECO:0000256" key="14">
    <source>
        <dbReference type="ARBA" id="ARBA00034808"/>
    </source>
</evidence>
<keyword evidence="10" id="KW-0238">DNA-binding</keyword>
<dbReference type="InterPro" id="IPR000212">
    <property type="entry name" value="DNA_helicase_UvrD/REP"/>
</dbReference>
<evidence type="ECO:0000256" key="17">
    <source>
        <dbReference type="SAM" id="MobiDB-lite"/>
    </source>
</evidence>
<dbReference type="GO" id="GO:0009338">
    <property type="term" value="C:exodeoxyribonuclease V complex"/>
    <property type="evidence" value="ECO:0007669"/>
    <property type="project" value="TreeGrafter"/>
</dbReference>
<dbReference type="PANTHER" id="PTHR11070">
    <property type="entry name" value="UVRD / RECB / PCRA DNA HELICASE FAMILY MEMBER"/>
    <property type="match status" value="1"/>
</dbReference>
<feature type="region of interest" description="Disordered" evidence="17">
    <location>
        <begin position="914"/>
        <end position="935"/>
    </location>
</feature>
<evidence type="ECO:0000256" key="9">
    <source>
        <dbReference type="ARBA" id="ARBA00022842"/>
    </source>
</evidence>
<evidence type="ECO:0000256" key="16">
    <source>
        <dbReference type="PROSITE-ProRule" id="PRU00560"/>
    </source>
</evidence>
<evidence type="ECO:0000256" key="6">
    <source>
        <dbReference type="ARBA" id="ARBA00022806"/>
    </source>
</evidence>
<keyword evidence="4" id="KW-0227">DNA damage</keyword>
<keyword evidence="5 16" id="KW-0378">Hydrolase</keyword>
<dbReference type="RefSeq" id="WP_015725402.1">
    <property type="nucleotide sequence ID" value="NC_014972.1"/>
</dbReference>
<feature type="binding site" evidence="16">
    <location>
        <begin position="19"/>
        <end position="26"/>
    </location>
    <ligand>
        <name>ATP</name>
        <dbReference type="ChEBI" id="CHEBI:30616"/>
    </ligand>
</feature>
<keyword evidence="2" id="KW-0479">Metal-binding</keyword>
<evidence type="ECO:0000256" key="10">
    <source>
        <dbReference type="ARBA" id="ARBA00023125"/>
    </source>
</evidence>
<dbReference type="Gene3D" id="3.40.50.300">
    <property type="entry name" value="P-loop containing nucleotide triphosphate hydrolases"/>
    <property type="match status" value="2"/>
</dbReference>
<organism evidence="20 21">
    <name type="scientific">Desulfobulbus propionicus (strain ATCC 33891 / DSM 2032 / VKM B-1956 / 1pr3)</name>
    <dbReference type="NCBI Taxonomy" id="577650"/>
    <lineage>
        <taxon>Bacteria</taxon>
        <taxon>Pseudomonadati</taxon>
        <taxon>Thermodesulfobacteriota</taxon>
        <taxon>Desulfobulbia</taxon>
        <taxon>Desulfobulbales</taxon>
        <taxon>Desulfobulbaceae</taxon>
        <taxon>Desulfobulbus</taxon>
    </lineage>
</organism>
<dbReference type="SUPFAM" id="SSF52540">
    <property type="entry name" value="P-loop containing nucleoside triphosphate hydrolases"/>
    <property type="match status" value="1"/>
</dbReference>
<dbReference type="PROSITE" id="PS51198">
    <property type="entry name" value="UVRD_HELICASE_ATP_BIND"/>
    <property type="match status" value="1"/>
</dbReference>
<dbReference type="InterPro" id="IPR014016">
    <property type="entry name" value="UvrD-like_ATP-bd"/>
</dbReference>